<evidence type="ECO:0000256" key="1">
    <source>
        <dbReference type="SAM" id="MobiDB-lite"/>
    </source>
</evidence>
<reference evidence="2 3" key="1">
    <citation type="submission" date="2016-02" db="EMBL/GenBank/DDBJ databases">
        <title>Band-tailed pigeon sequencing and assembly.</title>
        <authorList>
            <person name="Soares A.E."/>
            <person name="Novak B.J."/>
            <person name="Rice E.S."/>
            <person name="O'Connell B."/>
            <person name="Chang D."/>
            <person name="Weber S."/>
            <person name="Shapiro B."/>
        </authorList>
    </citation>
    <scope>NUCLEOTIDE SEQUENCE [LARGE SCALE GENOMIC DNA]</scope>
    <source>
        <strain evidence="2">BTP2013</strain>
        <tissue evidence="2">Blood</tissue>
    </source>
</reference>
<gene>
    <name evidence="2" type="ORF">AV530_008174</name>
</gene>
<evidence type="ECO:0000313" key="3">
    <source>
        <dbReference type="Proteomes" id="UP000190648"/>
    </source>
</evidence>
<dbReference type="AlphaFoldDB" id="A0A1V4KUJ8"/>
<feature type="region of interest" description="Disordered" evidence="1">
    <location>
        <begin position="37"/>
        <end position="74"/>
    </location>
</feature>
<accession>A0A1V4KUJ8</accession>
<name>A0A1V4KUJ8_PATFA</name>
<sequence>MGMTLLGIRGLSSSASHPTAGMGGWLEEEAGGVLLGVTRAGPRGLGTLRTAPPQRQQEPEEQKSLGKELEKKSRVRKWSCSNFLEVGLNWKNRSLFLM</sequence>
<organism evidence="2 3">
    <name type="scientific">Patagioenas fasciata monilis</name>
    <dbReference type="NCBI Taxonomy" id="372326"/>
    <lineage>
        <taxon>Eukaryota</taxon>
        <taxon>Metazoa</taxon>
        <taxon>Chordata</taxon>
        <taxon>Craniata</taxon>
        <taxon>Vertebrata</taxon>
        <taxon>Euteleostomi</taxon>
        <taxon>Archelosauria</taxon>
        <taxon>Archosauria</taxon>
        <taxon>Dinosauria</taxon>
        <taxon>Saurischia</taxon>
        <taxon>Theropoda</taxon>
        <taxon>Coelurosauria</taxon>
        <taxon>Aves</taxon>
        <taxon>Neognathae</taxon>
        <taxon>Neoaves</taxon>
        <taxon>Columbimorphae</taxon>
        <taxon>Columbiformes</taxon>
        <taxon>Columbidae</taxon>
        <taxon>Patagioenas</taxon>
    </lineage>
</organism>
<proteinExistence type="predicted"/>
<evidence type="ECO:0000313" key="2">
    <source>
        <dbReference type="EMBL" id="OPJ88169.1"/>
    </source>
</evidence>
<feature type="compositionally biased region" description="Basic and acidic residues" evidence="1">
    <location>
        <begin position="57"/>
        <end position="72"/>
    </location>
</feature>
<dbReference type="Proteomes" id="UP000190648">
    <property type="component" value="Unassembled WGS sequence"/>
</dbReference>
<feature type="region of interest" description="Disordered" evidence="1">
    <location>
        <begin position="1"/>
        <end position="23"/>
    </location>
</feature>
<dbReference type="EMBL" id="LSYS01001584">
    <property type="protein sequence ID" value="OPJ88169.1"/>
    <property type="molecule type" value="Genomic_DNA"/>
</dbReference>
<protein>
    <submittedName>
        <fullName evidence="2">Uncharacterized protein</fullName>
    </submittedName>
</protein>
<keyword evidence="3" id="KW-1185">Reference proteome</keyword>
<comment type="caution">
    <text evidence="2">The sequence shown here is derived from an EMBL/GenBank/DDBJ whole genome shotgun (WGS) entry which is preliminary data.</text>
</comment>